<feature type="chain" id="PRO_5041942634" evidence="5">
    <location>
        <begin position="28"/>
        <end position="81"/>
    </location>
</feature>
<reference evidence="6" key="1">
    <citation type="submission" date="2023-12" db="EMBL/GenBank/DDBJ databases">
        <title>Genome assembly of Anisodus tanguticus.</title>
        <authorList>
            <person name="Wang Y.-J."/>
        </authorList>
    </citation>
    <scope>NUCLEOTIDE SEQUENCE</scope>
    <source>
        <strain evidence="6">KB-2021</strain>
        <tissue evidence="6">Leaf</tissue>
    </source>
</reference>
<evidence type="ECO:0000256" key="4">
    <source>
        <dbReference type="SAM" id="MobiDB-lite"/>
    </source>
</evidence>
<gene>
    <name evidence="6" type="ORF">RND71_022048</name>
</gene>
<evidence type="ECO:0000313" key="7">
    <source>
        <dbReference type="Proteomes" id="UP001291623"/>
    </source>
</evidence>
<dbReference type="PANTHER" id="PTHR33599:SF20">
    <property type="entry name" value="PROTEIN IDA"/>
    <property type="match status" value="1"/>
</dbReference>
<protein>
    <submittedName>
        <fullName evidence="6">Uncharacterized protein</fullName>
    </submittedName>
</protein>
<dbReference type="Proteomes" id="UP001291623">
    <property type="component" value="Unassembled WGS sequence"/>
</dbReference>
<keyword evidence="7" id="KW-1185">Reference proteome</keyword>
<sequence>MISFFRRKVLVFWMTILLMSIFGHCYGSRSSSQVFNPINSPRNSYNYGHFWNLLPKRVPIPASGPSRKHNDIGLKSTWRLP</sequence>
<comment type="subcellular location">
    <subcellularLocation>
        <location evidence="1">Secreted</location>
        <location evidence="1">Extracellular space</location>
    </subcellularLocation>
</comment>
<feature type="signal peptide" evidence="5">
    <location>
        <begin position="1"/>
        <end position="27"/>
    </location>
</feature>
<evidence type="ECO:0000256" key="5">
    <source>
        <dbReference type="SAM" id="SignalP"/>
    </source>
</evidence>
<evidence type="ECO:0000256" key="2">
    <source>
        <dbReference type="ARBA" id="ARBA00022525"/>
    </source>
</evidence>
<dbReference type="InterPro" id="IPR039639">
    <property type="entry name" value="IDA-like"/>
</dbReference>
<dbReference type="PANTHER" id="PTHR33599">
    <property type="entry name" value="PROTEIN IDA-LIKE 5"/>
    <property type="match status" value="1"/>
</dbReference>
<accession>A0AAE1RWC0</accession>
<keyword evidence="2" id="KW-0964">Secreted</keyword>
<dbReference type="GO" id="GO:0005576">
    <property type="term" value="C:extracellular region"/>
    <property type="evidence" value="ECO:0007669"/>
    <property type="project" value="UniProtKB-SubCell"/>
</dbReference>
<name>A0AAE1RWC0_9SOLA</name>
<dbReference type="EMBL" id="JAVYJV010000011">
    <property type="protein sequence ID" value="KAK4359819.1"/>
    <property type="molecule type" value="Genomic_DNA"/>
</dbReference>
<dbReference type="AlphaFoldDB" id="A0AAE1RWC0"/>
<feature type="region of interest" description="Disordered" evidence="4">
    <location>
        <begin position="62"/>
        <end position="81"/>
    </location>
</feature>
<proteinExistence type="predicted"/>
<evidence type="ECO:0000256" key="3">
    <source>
        <dbReference type="ARBA" id="ARBA00022729"/>
    </source>
</evidence>
<evidence type="ECO:0000256" key="1">
    <source>
        <dbReference type="ARBA" id="ARBA00004239"/>
    </source>
</evidence>
<dbReference type="GO" id="GO:0010227">
    <property type="term" value="P:floral organ abscission"/>
    <property type="evidence" value="ECO:0007669"/>
    <property type="project" value="InterPro"/>
</dbReference>
<evidence type="ECO:0000313" key="6">
    <source>
        <dbReference type="EMBL" id="KAK4359819.1"/>
    </source>
</evidence>
<comment type="caution">
    <text evidence="6">The sequence shown here is derived from an EMBL/GenBank/DDBJ whole genome shotgun (WGS) entry which is preliminary data.</text>
</comment>
<keyword evidence="3 5" id="KW-0732">Signal</keyword>
<organism evidence="6 7">
    <name type="scientific">Anisodus tanguticus</name>
    <dbReference type="NCBI Taxonomy" id="243964"/>
    <lineage>
        <taxon>Eukaryota</taxon>
        <taxon>Viridiplantae</taxon>
        <taxon>Streptophyta</taxon>
        <taxon>Embryophyta</taxon>
        <taxon>Tracheophyta</taxon>
        <taxon>Spermatophyta</taxon>
        <taxon>Magnoliopsida</taxon>
        <taxon>eudicotyledons</taxon>
        <taxon>Gunneridae</taxon>
        <taxon>Pentapetalae</taxon>
        <taxon>asterids</taxon>
        <taxon>lamiids</taxon>
        <taxon>Solanales</taxon>
        <taxon>Solanaceae</taxon>
        <taxon>Solanoideae</taxon>
        <taxon>Hyoscyameae</taxon>
        <taxon>Anisodus</taxon>
    </lineage>
</organism>